<dbReference type="Proteomes" id="UP000295705">
    <property type="component" value="Unassembled WGS sequence"/>
</dbReference>
<proteinExistence type="predicted"/>
<feature type="transmembrane region" description="Helical" evidence="6">
    <location>
        <begin position="101"/>
        <end position="120"/>
    </location>
</feature>
<feature type="transmembrane region" description="Helical" evidence="6">
    <location>
        <begin position="161"/>
        <end position="186"/>
    </location>
</feature>
<accession>A0A4R6UM34</accession>
<feature type="transmembrane region" description="Helical" evidence="6">
    <location>
        <begin position="240"/>
        <end position="262"/>
    </location>
</feature>
<evidence type="ECO:0000256" key="5">
    <source>
        <dbReference type="ARBA" id="ARBA00023136"/>
    </source>
</evidence>
<dbReference type="InterPro" id="IPR020846">
    <property type="entry name" value="MFS_dom"/>
</dbReference>
<feature type="transmembrane region" description="Helical" evidence="6">
    <location>
        <begin position="35"/>
        <end position="54"/>
    </location>
</feature>
<dbReference type="InterPro" id="IPR036259">
    <property type="entry name" value="MFS_trans_sf"/>
</dbReference>
<dbReference type="InterPro" id="IPR052983">
    <property type="entry name" value="MFS_Riboflavin_Transporter"/>
</dbReference>
<dbReference type="GO" id="GO:0005886">
    <property type="term" value="C:plasma membrane"/>
    <property type="evidence" value="ECO:0007669"/>
    <property type="project" value="UniProtKB-SubCell"/>
</dbReference>
<feature type="transmembrane region" description="Helical" evidence="6">
    <location>
        <begin position="126"/>
        <end position="149"/>
    </location>
</feature>
<keyword evidence="5 6" id="KW-0472">Membrane</keyword>
<feature type="transmembrane region" description="Helical" evidence="6">
    <location>
        <begin position="329"/>
        <end position="347"/>
    </location>
</feature>
<dbReference type="Pfam" id="PF07690">
    <property type="entry name" value="MFS_1"/>
    <property type="match status" value="1"/>
</dbReference>
<keyword evidence="9" id="KW-1185">Reference proteome</keyword>
<reference evidence="8 9" key="1">
    <citation type="submission" date="2019-03" db="EMBL/GenBank/DDBJ databases">
        <title>Genomic Encyclopedia of Type Strains, Phase IV (KMG-IV): sequencing the most valuable type-strain genomes for metagenomic binning, comparative biology and taxonomic classification.</title>
        <authorList>
            <person name="Goeker M."/>
        </authorList>
    </citation>
    <scope>NUCLEOTIDE SEQUENCE [LARGE SCALE GENOMIC DNA]</scope>
    <source>
        <strain evidence="8 9">DSM 45775</strain>
    </source>
</reference>
<feature type="transmembrane region" description="Helical" evidence="6">
    <location>
        <begin position="192"/>
        <end position="211"/>
    </location>
</feature>
<evidence type="ECO:0000256" key="1">
    <source>
        <dbReference type="ARBA" id="ARBA00004651"/>
    </source>
</evidence>
<comment type="subcellular location">
    <subcellularLocation>
        <location evidence="1">Cell membrane</location>
        <topology evidence="1">Multi-pass membrane protein</topology>
    </subcellularLocation>
</comment>
<dbReference type="EMBL" id="SNYO01000012">
    <property type="protein sequence ID" value="TDQ47742.1"/>
    <property type="molecule type" value="Genomic_DNA"/>
</dbReference>
<feature type="transmembrane region" description="Helical" evidence="6">
    <location>
        <begin position="306"/>
        <end position="323"/>
    </location>
</feature>
<feature type="transmembrane region" description="Helical" evidence="6">
    <location>
        <begin position="367"/>
        <end position="389"/>
    </location>
</feature>
<comment type="caution">
    <text evidence="8">The sequence shown here is derived from an EMBL/GenBank/DDBJ whole genome shotgun (WGS) entry which is preliminary data.</text>
</comment>
<evidence type="ECO:0000313" key="9">
    <source>
        <dbReference type="Proteomes" id="UP000295705"/>
    </source>
</evidence>
<dbReference type="InterPro" id="IPR011701">
    <property type="entry name" value="MFS"/>
</dbReference>
<feature type="transmembrane region" description="Helical" evidence="6">
    <location>
        <begin position="274"/>
        <end position="294"/>
    </location>
</feature>
<protein>
    <submittedName>
        <fullName evidence="8">Putative MFS family arabinose efflux permease</fullName>
    </submittedName>
</protein>
<sequence length="414" mass="42035">MAATLTFNVRKAPTITEHAACPWSRVGDVEARSRALAALCVTEIVSWGVLYYAFPVLVTAISTDTGWSIGAATGAFSLGALVSAGAGIVVGRFIDRHGPRVVMTTGSVVGVLAVVAIAAAPTLPLFYAAWALAGLAQSATFYPPAFAALTGWYGEQRVRALTTVTLVAGFASTVFAPLTAALLGGLGWRETYLVLAVVLAVVTVPLHAVFLTPPWRPHGKGTSEADDAAHARSVLRSPRFAVVTVVMTVGTFGLFAATINLIPLLMDRGLDLDLAALGLGLTGAGQVLGRLAFVPLVRRSTPRTRLAGVLLLGSAGVVALAFVPGPAALLIALAVVAGAGRGLSTLLQASTVSDRWGTRAFGRINGVFSAPVSLAVALAPAGGVAVASIVGGFPMAFLVLGLATVLAALVGLAA</sequence>
<dbReference type="Gene3D" id="1.20.1250.20">
    <property type="entry name" value="MFS general substrate transporter like domains"/>
    <property type="match status" value="1"/>
</dbReference>
<dbReference type="PANTHER" id="PTHR43385">
    <property type="entry name" value="RIBOFLAVIN TRANSPORTER RIBJ"/>
    <property type="match status" value="1"/>
</dbReference>
<feature type="transmembrane region" description="Helical" evidence="6">
    <location>
        <begin position="395"/>
        <end position="413"/>
    </location>
</feature>
<evidence type="ECO:0000256" key="4">
    <source>
        <dbReference type="ARBA" id="ARBA00022989"/>
    </source>
</evidence>
<feature type="domain" description="Major facilitator superfamily (MFS) profile" evidence="7">
    <location>
        <begin position="32"/>
        <end position="414"/>
    </location>
</feature>
<dbReference type="GO" id="GO:0022857">
    <property type="term" value="F:transmembrane transporter activity"/>
    <property type="evidence" value="ECO:0007669"/>
    <property type="project" value="InterPro"/>
</dbReference>
<evidence type="ECO:0000256" key="3">
    <source>
        <dbReference type="ARBA" id="ARBA00022692"/>
    </source>
</evidence>
<keyword evidence="3 6" id="KW-0812">Transmembrane</keyword>
<feature type="transmembrane region" description="Helical" evidence="6">
    <location>
        <begin position="66"/>
        <end position="89"/>
    </location>
</feature>
<dbReference type="SUPFAM" id="SSF103473">
    <property type="entry name" value="MFS general substrate transporter"/>
    <property type="match status" value="1"/>
</dbReference>
<evidence type="ECO:0000259" key="7">
    <source>
        <dbReference type="PROSITE" id="PS50850"/>
    </source>
</evidence>
<keyword evidence="4 6" id="KW-1133">Transmembrane helix</keyword>
<organism evidence="8 9">
    <name type="scientific">Actinomycetospora succinea</name>
    <dbReference type="NCBI Taxonomy" id="663603"/>
    <lineage>
        <taxon>Bacteria</taxon>
        <taxon>Bacillati</taxon>
        <taxon>Actinomycetota</taxon>
        <taxon>Actinomycetes</taxon>
        <taxon>Pseudonocardiales</taxon>
        <taxon>Pseudonocardiaceae</taxon>
        <taxon>Actinomycetospora</taxon>
    </lineage>
</organism>
<dbReference type="PROSITE" id="PS50850">
    <property type="entry name" value="MFS"/>
    <property type="match status" value="1"/>
</dbReference>
<dbReference type="PANTHER" id="PTHR43385:SF1">
    <property type="entry name" value="RIBOFLAVIN TRANSPORTER RIBJ"/>
    <property type="match status" value="1"/>
</dbReference>
<name>A0A4R6UM34_9PSEU</name>
<evidence type="ECO:0000313" key="8">
    <source>
        <dbReference type="EMBL" id="TDQ47742.1"/>
    </source>
</evidence>
<evidence type="ECO:0000256" key="2">
    <source>
        <dbReference type="ARBA" id="ARBA00022448"/>
    </source>
</evidence>
<keyword evidence="2" id="KW-0813">Transport</keyword>
<evidence type="ECO:0000256" key="6">
    <source>
        <dbReference type="SAM" id="Phobius"/>
    </source>
</evidence>
<gene>
    <name evidence="8" type="ORF">EV188_11212</name>
</gene>
<dbReference type="AlphaFoldDB" id="A0A4R6UM34"/>